<dbReference type="Gene3D" id="3.30.1380.10">
    <property type="match status" value="1"/>
</dbReference>
<dbReference type="Pfam" id="PF02557">
    <property type="entry name" value="VanY"/>
    <property type="match status" value="1"/>
</dbReference>
<dbReference type="AlphaFoldDB" id="A0A8J8MNG8"/>
<accession>A0A8J8MNG8</accession>
<sequence>MYNRNDKLTMLMGSIGLILVLAFGNVHEGLSQDVVNAYENVQLEEKMASKEAIQAFAYMDKPLAIQDIKVPREQLTLAAGSRYALEVTGLIDWDKQIDLTAHPDMMYTSSDENLAVVKNGHITILGTGITGDQVIITCTYQNISQDIHIRVKQSLADTVIVDKEGRSIITNYEAVDALVNKERGLPSDYVPSDLVEPDVPFSFSGDDEKRNMRKEAAIALEKMFDAAKEESLHLAAASGYRSYYRQKCLHHYKINQDGNKATQRISAEPGYSEHQTGLAMDITCRSVGLKLKEKFGQEPEGIWVEENAHRFGFIIRYPQDMEGVTGYKYEPWHLRYLGENLAKLVYDSGLTYEEFLETY</sequence>
<organism evidence="2 3">
    <name type="scientific">Vallitalea pronyensis</name>
    <dbReference type="NCBI Taxonomy" id="1348613"/>
    <lineage>
        <taxon>Bacteria</taxon>
        <taxon>Bacillati</taxon>
        <taxon>Bacillota</taxon>
        <taxon>Clostridia</taxon>
        <taxon>Lachnospirales</taxon>
        <taxon>Vallitaleaceae</taxon>
        <taxon>Vallitalea</taxon>
    </lineage>
</organism>
<name>A0A8J8MNG8_9FIRM</name>
<gene>
    <name evidence="2" type="ORF">HZI73_21385</name>
</gene>
<dbReference type="Proteomes" id="UP000683246">
    <property type="component" value="Chromosome"/>
</dbReference>
<keyword evidence="3" id="KW-1185">Reference proteome</keyword>
<dbReference type="InterPro" id="IPR052179">
    <property type="entry name" value="DD-CPase-like"/>
</dbReference>
<evidence type="ECO:0000313" key="3">
    <source>
        <dbReference type="Proteomes" id="UP000683246"/>
    </source>
</evidence>
<dbReference type="KEGG" id="vpy:HZI73_21385"/>
<protein>
    <submittedName>
        <fullName evidence="2">M15 family metallopeptidase</fullName>
    </submittedName>
</protein>
<dbReference type="CDD" id="cd14852">
    <property type="entry name" value="LD-carboxypeptidase"/>
    <property type="match status" value="1"/>
</dbReference>
<feature type="domain" description="D-alanyl-D-alanine carboxypeptidase-like core" evidence="1">
    <location>
        <begin position="210"/>
        <end position="338"/>
    </location>
</feature>
<evidence type="ECO:0000259" key="1">
    <source>
        <dbReference type="Pfam" id="PF02557"/>
    </source>
</evidence>
<dbReference type="SUPFAM" id="SSF55166">
    <property type="entry name" value="Hedgehog/DD-peptidase"/>
    <property type="match status" value="1"/>
</dbReference>
<dbReference type="PANTHER" id="PTHR34385:SF1">
    <property type="entry name" value="PEPTIDOGLYCAN L-ALANYL-D-GLUTAMATE ENDOPEPTIDASE CWLK"/>
    <property type="match status" value="1"/>
</dbReference>
<proteinExistence type="predicted"/>
<dbReference type="PANTHER" id="PTHR34385">
    <property type="entry name" value="D-ALANYL-D-ALANINE CARBOXYPEPTIDASE"/>
    <property type="match status" value="1"/>
</dbReference>
<dbReference type="Gene3D" id="2.60.40.1080">
    <property type="match status" value="1"/>
</dbReference>
<dbReference type="GO" id="GO:0006508">
    <property type="term" value="P:proteolysis"/>
    <property type="evidence" value="ECO:0007669"/>
    <property type="project" value="InterPro"/>
</dbReference>
<dbReference type="InterPro" id="IPR058193">
    <property type="entry name" value="VanY/YodJ_core_dom"/>
</dbReference>
<reference evidence="2" key="1">
    <citation type="submission" date="2020-07" db="EMBL/GenBank/DDBJ databases">
        <title>Vallitalea pronyensis genome.</title>
        <authorList>
            <person name="Postec A."/>
        </authorList>
    </citation>
    <scope>NUCLEOTIDE SEQUENCE</scope>
    <source>
        <strain evidence="2">FatNI3</strain>
    </source>
</reference>
<dbReference type="InterPro" id="IPR003709">
    <property type="entry name" value="VanY-like_core_dom"/>
</dbReference>
<dbReference type="GO" id="GO:0008233">
    <property type="term" value="F:peptidase activity"/>
    <property type="evidence" value="ECO:0007669"/>
    <property type="project" value="InterPro"/>
</dbReference>
<dbReference type="InterPro" id="IPR009045">
    <property type="entry name" value="Zn_M74/Hedgehog-like"/>
</dbReference>
<dbReference type="RefSeq" id="WP_212695388.1">
    <property type="nucleotide sequence ID" value="NZ_CP058649.1"/>
</dbReference>
<dbReference type="EMBL" id="CP058649">
    <property type="protein sequence ID" value="QUI24694.1"/>
    <property type="molecule type" value="Genomic_DNA"/>
</dbReference>
<evidence type="ECO:0000313" key="2">
    <source>
        <dbReference type="EMBL" id="QUI24694.1"/>
    </source>
</evidence>